<dbReference type="Gene3D" id="3.30.559.10">
    <property type="entry name" value="Chloramphenicol acetyltransferase-like domain"/>
    <property type="match status" value="1"/>
</dbReference>
<dbReference type="InterPro" id="IPR045851">
    <property type="entry name" value="AMP-bd_C_sf"/>
</dbReference>
<comment type="caution">
    <text evidence="5">The sequence shown here is derived from an EMBL/GenBank/DDBJ whole genome shotgun (WGS) entry which is preliminary data.</text>
</comment>
<dbReference type="NCBIfam" id="TIGR01733">
    <property type="entry name" value="AA-adenyl-dom"/>
    <property type="match status" value="1"/>
</dbReference>
<dbReference type="GO" id="GO:0031177">
    <property type="term" value="F:phosphopantetheine binding"/>
    <property type="evidence" value="ECO:0007669"/>
    <property type="project" value="TreeGrafter"/>
</dbReference>
<dbReference type="PROSITE" id="PS50075">
    <property type="entry name" value="CARRIER"/>
    <property type="match status" value="1"/>
</dbReference>
<dbReference type="GO" id="GO:0009239">
    <property type="term" value="P:enterobactin biosynthetic process"/>
    <property type="evidence" value="ECO:0007669"/>
    <property type="project" value="TreeGrafter"/>
</dbReference>
<dbReference type="Gene3D" id="3.40.50.980">
    <property type="match status" value="2"/>
</dbReference>
<evidence type="ECO:0000313" key="6">
    <source>
        <dbReference type="Proteomes" id="UP000016960"/>
    </source>
</evidence>
<dbReference type="eggNOG" id="COG1020">
    <property type="taxonomic scope" value="Bacteria"/>
</dbReference>
<gene>
    <name evidence="5" type="ORF">KR51_00017200</name>
</gene>
<dbReference type="InterPro" id="IPR001242">
    <property type="entry name" value="Condensation_dom"/>
</dbReference>
<dbReference type="InterPro" id="IPR006162">
    <property type="entry name" value="Ppantetheine_attach_site"/>
</dbReference>
<accession>U5DLC6</accession>
<dbReference type="SUPFAM" id="SSF47336">
    <property type="entry name" value="ACP-like"/>
    <property type="match status" value="1"/>
</dbReference>
<organism evidence="5 6">
    <name type="scientific">Rubidibacter lacunae KORDI 51-2</name>
    <dbReference type="NCBI Taxonomy" id="582515"/>
    <lineage>
        <taxon>Bacteria</taxon>
        <taxon>Bacillati</taxon>
        <taxon>Cyanobacteriota</taxon>
        <taxon>Cyanophyceae</taxon>
        <taxon>Oscillatoriophycideae</taxon>
        <taxon>Chroococcales</taxon>
        <taxon>Aphanothecaceae</taxon>
        <taxon>Rubidibacter</taxon>
    </lineage>
</organism>
<dbReference type="PANTHER" id="PTHR45527:SF1">
    <property type="entry name" value="FATTY ACID SYNTHASE"/>
    <property type="match status" value="1"/>
</dbReference>
<dbReference type="InterPro" id="IPR009081">
    <property type="entry name" value="PP-bd_ACP"/>
</dbReference>
<evidence type="ECO:0000256" key="1">
    <source>
        <dbReference type="ARBA" id="ARBA00001957"/>
    </source>
</evidence>
<keyword evidence="6" id="KW-1185">Reference proteome</keyword>
<dbReference type="CDD" id="cd17646">
    <property type="entry name" value="A_NRPS_AB3403-like"/>
    <property type="match status" value="1"/>
</dbReference>
<sequence length="1115" mass="122965">MDDLKTTSNQKRQYASGRFPLSSNQQMVWIDQLLNPDSPAYNFGVVTEVVEQIDIEALLEALDVVADKHDALRTSFYVEDGIPFQEFTDSIDVNTCTIDLSNERDPEDEAEKYLRLKINEPFVLHENRLWDAHLIKIDRKKHYLFLRFHHLINDSFGISLIGESLSKSYNKIVQGDSFLVTDEVDSIAEESSERYSKFLKEDLAYLTSAEFDRDREFWFDRFSDLPSPVFPNSVLRNGHSYSDNLEWELDRTTYDKCSALASSQGCSMLHFMLALIALYLTRVQALDEIVLGVPLHNRTNPRQRRTLGMFAAFLPLKIRVDRARSFTALLKRVSSDTQCCYPHQRFPVAEINRSLNLGSAGRIQLFDVGFNFVTAAIEIPFDGTLCRFQRIIPSSSLNSLDIFVFEHSLAANVSVRFDYSADTFERQDVEAMRQRIAILLDAILEDENCPIGQLPLMTVAERRQVVEEWNASAAAYPEGICLHELFEAQVAKNPSAVALVFEGEELSYGVLNGQANRLAHHLRGLGVGPDSLVGLCVERGFEMVVGLLAVLKAGGAYVPLDPGYPVECLRCMLEDSGPRVLLHDGSAVDELLKDCSDIEILNLKSVARQWVQRSAKNPARKSLTPQHLAYAIYTSGSTGQPKGVMVEHGSIVNHVLWLLDELALVADDVVLQKTPLGFDLSVWEIFVPLMCGARLVLARPEGHKDPAYLADVIRETGVTVLQFVPSMMEAFLAHRGIADACKGVRHVLSGGEALPVSLLLEISRQLPAASLHNHYGPTEATVNVTAWTFPAGFEGRSVPIGHPVANTQVYILDSRGCPVPVGVTGELYIGGVQVARGYLNRPDLTAEQFIPDPFSDVPDARLYRTGDLGRWRTDGTIEYLGRRDCQVKIRGHRIELGEIEACLRAHAVVGDAVVVAHDSGREGGTTLAAYVVTDKGGASPKDAAVANDSPNSGGVGVDVQALRDHAARHLPPWMVPSAYVLMEAFPLTASGKLDRRALPTPDGAAYVRRAYEAPAGAVEETLARNWSKLLGVEKVGRHDNFFDLGGHSLLAVQAIARLRETGLRLDVRDLFVAPELSALALTAAPAVEVEVPENMIPAGCTAIEPSMLTLVDLDP</sequence>
<dbReference type="GO" id="GO:0047527">
    <property type="term" value="F:2,3-dihydroxybenzoate-serine ligase activity"/>
    <property type="evidence" value="ECO:0007669"/>
    <property type="project" value="TreeGrafter"/>
</dbReference>
<dbReference type="InterPro" id="IPR010071">
    <property type="entry name" value="AA_adenyl_dom"/>
</dbReference>
<dbReference type="FunFam" id="1.10.1200.10:FF:000005">
    <property type="entry name" value="Nonribosomal peptide synthetase 1"/>
    <property type="match status" value="1"/>
</dbReference>
<dbReference type="FunFam" id="2.30.38.10:FF:000001">
    <property type="entry name" value="Non-ribosomal peptide synthetase PvdI"/>
    <property type="match status" value="1"/>
</dbReference>
<dbReference type="GO" id="GO:0005829">
    <property type="term" value="C:cytosol"/>
    <property type="evidence" value="ECO:0007669"/>
    <property type="project" value="TreeGrafter"/>
</dbReference>
<dbReference type="PROSITE" id="PS00012">
    <property type="entry name" value="PHOSPHOPANTETHEINE"/>
    <property type="match status" value="1"/>
</dbReference>
<comment type="cofactor">
    <cofactor evidence="1">
        <name>pantetheine 4'-phosphate</name>
        <dbReference type="ChEBI" id="CHEBI:47942"/>
    </cofactor>
</comment>
<dbReference type="GO" id="GO:0043041">
    <property type="term" value="P:amino acid activation for nonribosomal peptide biosynthetic process"/>
    <property type="evidence" value="ECO:0007669"/>
    <property type="project" value="TreeGrafter"/>
</dbReference>
<dbReference type="STRING" id="582515.KR51_00017200"/>
<name>U5DLC6_9CHRO</name>
<evidence type="ECO:0000256" key="2">
    <source>
        <dbReference type="ARBA" id="ARBA00022450"/>
    </source>
</evidence>
<dbReference type="Pfam" id="PF13193">
    <property type="entry name" value="AMP-binding_C"/>
    <property type="match status" value="1"/>
</dbReference>
<dbReference type="Gene3D" id="1.10.1200.10">
    <property type="entry name" value="ACP-like"/>
    <property type="match status" value="1"/>
</dbReference>
<dbReference type="Pfam" id="PF00501">
    <property type="entry name" value="AMP-binding"/>
    <property type="match status" value="1"/>
</dbReference>
<keyword evidence="2" id="KW-0596">Phosphopantetheine</keyword>
<reference evidence="5 6" key="1">
    <citation type="submission" date="2013-05" db="EMBL/GenBank/DDBJ databases">
        <title>Draft genome sequence of Rubidibacter lacunae KORDI 51-2.</title>
        <authorList>
            <person name="Choi D.H."/>
            <person name="Noh J.H."/>
            <person name="Kwon K.-K."/>
            <person name="Lee J.-H."/>
            <person name="Ryu J.-Y."/>
        </authorList>
    </citation>
    <scope>NUCLEOTIDE SEQUENCE [LARGE SCALE GENOMIC DNA]</scope>
    <source>
        <strain evidence="5 6">KORDI 51-2</strain>
    </source>
</reference>
<dbReference type="AlphaFoldDB" id="U5DLC6"/>
<evidence type="ECO:0000259" key="4">
    <source>
        <dbReference type="PROSITE" id="PS50075"/>
    </source>
</evidence>
<dbReference type="Gene3D" id="2.30.38.10">
    <property type="entry name" value="Luciferase, Domain 3"/>
    <property type="match status" value="1"/>
</dbReference>
<dbReference type="Pfam" id="PF00550">
    <property type="entry name" value="PP-binding"/>
    <property type="match status" value="1"/>
</dbReference>
<proteinExistence type="predicted"/>
<dbReference type="GO" id="GO:0009366">
    <property type="term" value="C:enterobactin synthetase complex"/>
    <property type="evidence" value="ECO:0007669"/>
    <property type="project" value="TreeGrafter"/>
</dbReference>
<dbReference type="Proteomes" id="UP000016960">
    <property type="component" value="Unassembled WGS sequence"/>
</dbReference>
<feature type="non-terminal residue" evidence="5">
    <location>
        <position position="1115"/>
    </location>
</feature>
<dbReference type="InterPro" id="IPR025110">
    <property type="entry name" value="AMP-bd_C"/>
</dbReference>
<dbReference type="InterPro" id="IPR000873">
    <property type="entry name" value="AMP-dep_synth/lig_dom"/>
</dbReference>
<dbReference type="SUPFAM" id="SSF56801">
    <property type="entry name" value="Acetyl-CoA synthetase-like"/>
    <property type="match status" value="1"/>
</dbReference>
<evidence type="ECO:0000313" key="5">
    <source>
        <dbReference type="EMBL" id="ERN41672.1"/>
    </source>
</evidence>
<dbReference type="FunFam" id="3.40.50.12780:FF:000012">
    <property type="entry name" value="Non-ribosomal peptide synthetase"/>
    <property type="match status" value="1"/>
</dbReference>
<dbReference type="GO" id="GO:0008610">
    <property type="term" value="P:lipid biosynthetic process"/>
    <property type="evidence" value="ECO:0007669"/>
    <property type="project" value="UniProtKB-ARBA"/>
</dbReference>
<dbReference type="Gene3D" id="3.30.300.30">
    <property type="match status" value="1"/>
</dbReference>
<dbReference type="OrthoDB" id="9803968at2"/>
<dbReference type="RefSeq" id="WP_022606506.1">
    <property type="nucleotide sequence ID" value="NZ_ASSJ01000045.1"/>
</dbReference>
<keyword evidence="3" id="KW-0597">Phosphoprotein</keyword>
<dbReference type="FunFam" id="3.40.50.980:FF:000002">
    <property type="entry name" value="Enterobactin synthetase component F"/>
    <property type="match status" value="1"/>
</dbReference>
<protein>
    <submittedName>
        <fullName evidence="5">Amino acid adenylation domain protein</fullName>
    </submittedName>
</protein>
<dbReference type="FunFam" id="3.40.50.980:FF:000001">
    <property type="entry name" value="Non-ribosomal peptide synthetase"/>
    <property type="match status" value="1"/>
</dbReference>
<dbReference type="SUPFAM" id="SSF52777">
    <property type="entry name" value="CoA-dependent acyltransferases"/>
    <property type="match status" value="2"/>
</dbReference>
<dbReference type="Pfam" id="PF00668">
    <property type="entry name" value="Condensation"/>
    <property type="match status" value="1"/>
</dbReference>
<dbReference type="InterPro" id="IPR036736">
    <property type="entry name" value="ACP-like_sf"/>
</dbReference>
<dbReference type="InParanoid" id="U5DLC6"/>
<dbReference type="InterPro" id="IPR023213">
    <property type="entry name" value="CAT-like_dom_sf"/>
</dbReference>
<dbReference type="Gene3D" id="3.30.559.30">
    <property type="entry name" value="Nonribosomal peptide synthetase, condensation domain"/>
    <property type="match status" value="1"/>
</dbReference>
<dbReference type="EMBL" id="ASSJ01000045">
    <property type="protein sequence ID" value="ERN41672.1"/>
    <property type="molecule type" value="Genomic_DNA"/>
</dbReference>
<feature type="domain" description="Carrier" evidence="4">
    <location>
        <begin position="1013"/>
        <end position="1087"/>
    </location>
</feature>
<dbReference type="PANTHER" id="PTHR45527">
    <property type="entry name" value="NONRIBOSOMAL PEPTIDE SYNTHETASE"/>
    <property type="match status" value="1"/>
</dbReference>
<evidence type="ECO:0000256" key="3">
    <source>
        <dbReference type="ARBA" id="ARBA00022553"/>
    </source>
</evidence>